<keyword evidence="14 21" id="KW-0175">Coiled coil</keyword>
<evidence type="ECO:0000256" key="18">
    <source>
        <dbReference type="ARBA" id="ARBA00023187"/>
    </source>
</evidence>
<protein>
    <recommendedName>
        <fullName evidence="4">Pinin</fullName>
    </recommendedName>
</protein>
<evidence type="ECO:0000256" key="7">
    <source>
        <dbReference type="ARBA" id="ARBA00022553"/>
    </source>
</evidence>
<keyword evidence="6" id="KW-1017">Isopeptide bond</keyword>
<dbReference type="InterPro" id="IPR006786">
    <property type="entry name" value="Pinin_SDK_MemA"/>
</dbReference>
<comment type="subcellular location">
    <subcellularLocation>
        <location evidence="2">Cell junction</location>
        <location evidence="2">Desmosome</location>
    </subcellularLocation>
    <subcellularLocation>
        <location evidence="1">Nucleus speckle</location>
    </subcellularLocation>
</comment>
<keyword evidence="18" id="KW-0508">mRNA splicing</keyword>
<sequence>MEVDALTEQLQQAKEQLRETDESIKKVTGRDVFEGAPRIGAPYRDVPSIGGPLRGNGSALRPSAAIYTRENAAFARDVERSRPAAGYEESSKRSRAMSSFHPVIEPGDAKTDRHRGGWDDEDEYRRRKIQSLVIVDAAPKKTREERIVEAQVRVGDKDVARNRRIFGSLMGTLKKFQQEQTDRATTDERQSEIRRKLEEKEFAEKREAQRARRELFWDRKRRAAVVKFLETKVDIVKRFHEWEATQKPLLNFIRTESGPWPVYYMPNKLNKAQEEKLEKSRKVVEEAIRTRKEHLESQLRRLDGKIEYMNRPKQSGLEVDEDIKEMKKKMQEEPLDDIDVDALLDDNEVEGLELVAIEEHEKQQKEHQERMETGAESAPEGATATENGSMDVVEADVAVKSGEDGTVAAVKGENGGDAAMATDSEMAS</sequence>
<evidence type="ECO:0000256" key="19">
    <source>
        <dbReference type="ARBA" id="ARBA00023242"/>
    </source>
</evidence>
<gene>
    <name evidence="25" type="ORF">BV898_04942</name>
</gene>
<keyword evidence="19" id="KW-0539">Nucleus</keyword>
<evidence type="ECO:0000256" key="9">
    <source>
        <dbReference type="ARBA" id="ARBA00022728"/>
    </source>
</evidence>
<feature type="domain" description="Pinin/SDK" evidence="24">
    <location>
        <begin position="3"/>
        <end position="146"/>
    </location>
</feature>
<evidence type="ECO:0000256" key="20">
    <source>
        <dbReference type="ARBA" id="ARBA00025916"/>
    </source>
</evidence>
<comment type="caution">
    <text evidence="25">The sequence shown here is derived from an EMBL/GenBank/DDBJ whole genome shotgun (WGS) entry which is preliminary data.</text>
</comment>
<evidence type="ECO:0000256" key="1">
    <source>
        <dbReference type="ARBA" id="ARBA00004324"/>
    </source>
</evidence>
<name>A0A1W0X1K6_HYPEX</name>
<evidence type="ECO:0000256" key="8">
    <source>
        <dbReference type="ARBA" id="ARBA00022664"/>
    </source>
</evidence>
<dbReference type="Pfam" id="PF04697">
    <property type="entry name" value="Pinin_SDK_N"/>
    <property type="match status" value="1"/>
</dbReference>
<dbReference type="GO" id="GO:0030057">
    <property type="term" value="C:desmosome"/>
    <property type="evidence" value="ECO:0007669"/>
    <property type="project" value="UniProtKB-SubCell"/>
</dbReference>
<keyword evidence="26" id="KW-1185">Reference proteome</keyword>
<evidence type="ECO:0000256" key="17">
    <source>
        <dbReference type="ARBA" id="ARBA00023163"/>
    </source>
</evidence>
<feature type="region of interest" description="Disordered" evidence="22">
    <location>
        <begin position="36"/>
        <end position="55"/>
    </location>
</feature>
<evidence type="ECO:0000256" key="6">
    <source>
        <dbReference type="ARBA" id="ARBA00022499"/>
    </source>
</evidence>
<evidence type="ECO:0000256" key="21">
    <source>
        <dbReference type="SAM" id="Coils"/>
    </source>
</evidence>
<keyword evidence="13" id="KW-0805">Transcription regulation</keyword>
<keyword evidence="16" id="KW-0010">Activator</keyword>
<feature type="region of interest" description="Disordered" evidence="22">
    <location>
        <begin position="78"/>
        <end position="97"/>
    </location>
</feature>
<evidence type="ECO:0000256" key="11">
    <source>
        <dbReference type="ARBA" id="ARBA00022949"/>
    </source>
</evidence>
<keyword evidence="17" id="KW-0804">Transcription</keyword>
<dbReference type="Pfam" id="PF04696">
    <property type="entry name" value="Pinin_SDK_memA"/>
    <property type="match status" value="1"/>
</dbReference>
<feature type="compositionally biased region" description="Basic and acidic residues" evidence="22">
    <location>
        <begin position="359"/>
        <end position="373"/>
    </location>
</feature>
<evidence type="ECO:0000259" key="24">
    <source>
        <dbReference type="Pfam" id="PF04697"/>
    </source>
</evidence>
<organism evidence="25 26">
    <name type="scientific">Hypsibius exemplaris</name>
    <name type="common">Freshwater tardigrade</name>
    <dbReference type="NCBI Taxonomy" id="2072580"/>
    <lineage>
        <taxon>Eukaryota</taxon>
        <taxon>Metazoa</taxon>
        <taxon>Ecdysozoa</taxon>
        <taxon>Tardigrada</taxon>
        <taxon>Eutardigrada</taxon>
        <taxon>Parachela</taxon>
        <taxon>Hypsibioidea</taxon>
        <taxon>Hypsibiidae</taxon>
        <taxon>Hypsibius</taxon>
    </lineage>
</organism>
<evidence type="ECO:0000256" key="12">
    <source>
        <dbReference type="ARBA" id="ARBA00022990"/>
    </source>
</evidence>
<dbReference type="EMBL" id="MTYJ01000025">
    <property type="protein sequence ID" value="OQV21182.1"/>
    <property type="molecule type" value="Genomic_DNA"/>
</dbReference>
<keyword evidence="11" id="KW-0965">Cell junction</keyword>
<dbReference type="PANTHER" id="PTHR12707:SF0">
    <property type="entry name" value="PININ"/>
    <property type="match status" value="1"/>
</dbReference>
<evidence type="ECO:0000259" key="23">
    <source>
        <dbReference type="Pfam" id="PF04696"/>
    </source>
</evidence>
<feature type="coiled-coil region" evidence="21">
    <location>
        <begin position="3"/>
        <end position="30"/>
    </location>
</feature>
<evidence type="ECO:0000256" key="14">
    <source>
        <dbReference type="ARBA" id="ARBA00023054"/>
    </source>
</evidence>
<evidence type="ECO:0000256" key="16">
    <source>
        <dbReference type="ARBA" id="ARBA00023159"/>
    </source>
</evidence>
<keyword evidence="9" id="KW-0747">Spliceosome</keyword>
<comment type="similarity">
    <text evidence="3">Belongs to the pinin family.</text>
</comment>
<evidence type="ECO:0000256" key="10">
    <source>
        <dbReference type="ARBA" id="ARBA00022843"/>
    </source>
</evidence>
<evidence type="ECO:0000256" key="2">
    <source>
        <dbReference type="ARBA" id="ARBA00004568"/>
    </source>
</evidence>
<dbReference type="GO" id="GO:0003677">
    <property type="term" value="F:DNA binding"/>
    <property type="evidence" value="ECO:0007669"/>
    <property type="project" value="UniProtKB-KW"/>
</dbReference>
<dbReference type="GO" id="GO:0008380">
    <property type="term" value="P:RNA splicing"/>
    <property type="evidence" value="ECO:0007669"/>
    <property type="project" value="UniProtKB-KW"/>
</dbReference>
<evidence type="ECO:0000256" key="22">
    <source>
        <dbReference type="SAM" id="MobiDB-lite"/>
    </source>
</evidence>
<proteinExistence type="inferred from homology"/>
<dbReference type="Proteomes" id="UP000192578">
    <property type="component" value="Unassembled WGS sequence"/>
</dbReference>
<keyword evidence="5" id="KW-0488">Methylation</keyword>
<dbReference type="AlphaFoldDB" id="A0A1W0X1K6"/>
<keyword evidence="8" id="KW-0507">mRNA processing</keyword>
<evidence type="ECO:0000256" key="3">
    <source>
        <dbReference type="ARBA" id="ARBA00010386"/>
    </source>
</evidence>
<dbReference type="PANTHER" id="PTHR12707">
    <property type="entry name" value="PINN"/>
    <property type="match status" value="1"/>
</dbReference>
<feature type="region of interest" description="Disordered" evidence="22">
    <location>
        <begin position="359"/>
        <end position="428"/>
    </location>
</feature>
<keyword evidence="10" id="KW-0832">Ubl conjugation</keyword>
<evidence type="ECO:0000256" key="13">
    <source>
        <dbReference type="ARBA" id="ARBA00023015"/>
    </source>
</evidence>
<dbReference type="OrthoDB" id="330772at2759"/>
<comment type="subunit">
    <text evidence="20">Found in a mRNA splicing-dependent exon junction complex (EJC). Found in a complex with SR proteins. Found in a mRNP complex with RNPS1. Component of the PSAP complex consisting of RNPS1, SAP18 and PNN. Interacts with PNISR, CTBP1, CTBP2, KRT8, KRT18, KRT19, PS1D/PNO40, PPIG, RNPS1, SFRS4 and SRRM2. Identified in the spliceosome C complex.</text>
</comment>
<feature type="domain" description="Pinin/SDK/MemA protein" evidence="23">
    <location>
        <begin position="157"/>
        <end position="282"/>
    </location>
</feature>
<evidence type="ECO:0000313" key="25">
    <source>
        <dbReference type="EMBL" id="OQV21182.1"/>
    </source>
</evidence>
<keyword evidence="7" id="KW-0597">Phosphoprotein</keyword>
<dbReference type="GO" id="GO:0071013">
    <property type="term" value="C:catalytic step 2 spliceosome"/>
    <property type="evidence" value="ECO:0007669"/>
    <property type="project" value="TreeGrafter"/>
</dbReference>
<keyword evidence="15" id="KW-0238">DNA-binding</keyword>
<evidence type="ECO:0000256" key="4">
    <source>
        <dbReference type="ARBA" id="ARBA00020056"/>
    </source>
</evidence>
<dbReference type="InterPro" id="IPR006787">
    <property type="entry name" value="Pinin_SDK_N"/>
</dbReference>
<dbReference type="GO" id="GO:0016607">
    <property type="term" value="C:nuclear speck"/>
    <property type="evidence" value="ECO:0007669"/>
    <property type="project" value="UniProtKB-SubCell"/>
</dbReference>
<evidence type="ECO:0000256" key="5">
    <source>
        <dbReference type="ARBA" id="ARBA00022481"/>
    </source>
</evidence>
<evidence type="ECO:0000313" key="26">
    <source>
        <dbReference type="Proteomes" id="UP000192578"/>
    </source>
</evidence>
<keyword evidence="12" id="KW-0007">Acetylation</keyword>
<dbReference type="GO" id="GO:0006397">
    <property type="term" value="P:mRNA processing"/>
    <property type="evidence" value="ECO:0007669"/>
    <property type="project" value="UniProtKB-KW"/>
</dbReference>
<reference evidence="26" key="1">
    <citation type="submission" date="2017-01" db="EMBL/GenBank/DDBJ databases">
        <title>Comparative genomics of anhydrobiosis in the tardigrade Hypsibius dujardini.</title>
        <authorList>
            <person name="Yoshida Y."/>
            <person name="Koutsovoulos G."/>
            <person name="Laetsch D."/>
            <person name="Stevens L."/>
            <person name="Kumar S."/>
            <person name="Horikawa D."/>
            <person name="Ishino K."/>
            <person name="Komine S."/>
            <person name="Tomita M."/>
            <person name="Blaxter M."/>
            <person name="Arakawa K."/>
        </authorList>
    </citation>
    <scope>NUCLEOTIDE SEQUENCE [LARGE SCALE GENOMIC DNA]</scope>
    <source>
        <strain evidence="26">Z151</strain>
    </source>
</reference>
<accession>A0A1W0X1K6</accession>
<evidence type="ECO:0000256" key="15">
    <source>
        <dbReference type="ARBA" id="ARBA00023125"/>
    </source>
</evidence>
<dbReference type="InterPro" id="IPR039853">
    <property type="entry name" value="Pinin"/>
</dbReference>